<keyword evidence="1" id="KW-1185">Reference proteome</keyword>
<organism evidence="1 2">
    <name type="scientific">Nicotiana tabacum</name>
    <name type="common">Common tobacco</name>
    <dbReference type="NCBI Taxonomy" id="4097"/>
    <lineage>
        <taxon>Eukaryota</taxon>
        <taxon>Viridiplantae</taxon>
        <taxon>Streptophyta</taxon>
        <taxon>Embryophyta</taxon>
        <taxon>Tracheophyta</taxon>
        <taxon>Spermatophyta</taxon>
        <taxon>Magnoliopsida</taxon>
        <taxon>eudicotyledons</taxon>
        <taxon>Gunneridae</taxon>
        <taxon>Pentapetalae</taxon>
        <taxon>asterids</taxon>
        <taxon>lamiids</taxon>
        <taxon>Solanales</taxon>
        <taxon>Solanaceae</taxon>
        <taxon>Nicotianoideae</taxon>
        <taxon>Nicotianeae</taxon>
        <taxon>Nicotiana</taxon>
    </lineage>
</organism>
<reference evidence="2" key="2">
    <citation type="submission" date="2025-08" db="UniProtKB">
        <authorList>
            <consortium name="RefSeq"/>
        </authorList>
    </citation>
    <scope>IDENTIFICATION</scope>
    <source>
        <tissue evidence="2">Leaf</tissue>
    </source>
</reference>
<reference evidence="1" key="1">
    <citation type="journal article" date="2014" name="Nat. Commun.">
        <title>The tobacco genome sequence and its comparison with those of tomato and potato.</title>
        <authorList>
            <person name="Sierro N."/>
            <person name="Battey J.N."/>
            <person name="Ouadi S."/>
            <person name="Bakaher N."/>
            <person name="Bovet L."/>
            <person name="Willig A."/>
            <person name="Goepfert S."/>
            <person name="Peitsch M.C."/>
            <person name="Ivanov N.V."/>
        </authorList>
    </citation>
    <scope>NUCLEOTIDE SEQUENCE [LARGE SCALE GENOMIC DNA]</scope>
</reference>
<gene>
    <name evidence="2" type="primary">LOC107763557</name>
</gene>
<protein>
    <submittedName>
        <fullName evidence="2">Uncharacterized protein LOC107763557</fullName>
    </submittedName>
</protein>
<proteinExistence type="predicted"/>
<dbReference type="Proteomes" id="UP000790787">
    <property type="component" value="Chromosome 1"/>
</dbReference>
<evidence type="ECO:0000313" key="2">
    <source>
        <dbReference type="RefSeq" id="XP_075074877.1"/>
    </source>
</evidence>
<accession>A0AC58RQ70</accession>
<evidence type="ECO:0000313" key="1">
    <source>
        <dbReference type="Proteomes" id="UP000790787"/>
    </source>
</evidence>
<name>A0AC58RQ70_TOBAC</name>
<sequence>MENEQSLGHGSGSQPHARDQLNSGIGNSTIGTGNQPVGIDYNLPLFLRNYVCFCAQLVWEDLFERLNKVDDSRSFNLHKEIATLSQGTASVSVYFSKLKYIWEVFEALVPAPGCDYPKSKEFVVYLQKLKLYQFLMGLSDSYAQAMSQILMRSPVPTVNQAYAMIVSDEGQKLITNATGILGANPAMMSGSFDATKKKGGTGTNAAYNVMTENMMQRTYGSYNETRGPLQSVNMNTNQGSKDKGHVNEFNFNQLNQMSRCTSQESNMIGYFNFSTSLEPVRSQTQSQLLQPTQQKLFSGKVRAIGREDDGLYILERQKIGTSLAVTAGIKESDQNNSTTTKEVDLWHKRFGHASSTVLKMLLHSKTDLIVDTVKQCVVCPCAKQSNYHLLSVTLNLTIRTDNGTEFINSVCNEMFKKYGIVHQTSYAYTPQQNGVTERKHRHILEVTRAIRFQAEIPIKFWGHYVTDTVYLINRLPIVVLREDVFPFKRKEDYSTPIFSTSNSQLHGLQLSIPDHIHIHNQIAAQPSNNIMEIELGHISEPIQSNSMDNIYQEPQNRNSERLEIPTTSSFQNTNPVVHRRSDREKRPPIWLSDFVSLNIHQEVPYPISNYISYEGLSSSYRAFITTSSNVNATTTYAEAIRDPRWIEAMKT</sequence>
<dbReference type="RefSeq" id="XP_075074877.1">
    <property type="nucleotide sequence ID" value="XM_075218776.1"/>
</dbReference>